<dbReference type="InterPro" id="IPR001463">
    <property type="entry name" value="Na/Ala_symport"/>
</dbReference>
<accession>A0A644TML0</accession>
<feature type="transmembrane region" description="Helical" evidence="9">
    <location>
        <begin position="115"/>
        <end position="141"/>
    </location>
</feature>
<keyword evidence="5 9" id="KW-0812">Transmembrane</keyword>
<dbReference type="PANTHER" id="PTHR30330:SF3">
    <property type="entry name" value="TRANSCRIPTIONAL REGULATOR, LRP FAMILY"/>
    <property type="match status" value="1"/>
</dbReference>
<evidence type="ECO:0000256" key="1">
    <source>
        <dbReference type="ARBA" id="ARBA00004651"/>
    </source>
</evidence>
<sequence length="503" mass="53579">MTNRCTENPLNLGAPILDTTARFAWVVLCELQRELFSGAEKDITTYSKKGQVYMGNFLGVLQQIQEIVWGPPTMILLLITGFYYTLRLGFLQFIHLPKAIRYIFEKEEGGGVGDVSAFASLCTALAATIGTGSIVGVATALRVGGPGALFWMWVSAILGMATKYAEGVLAIKYRSIDENGEVAGGPMYYIEQGMGIKWRWLAKLFAFFGAVTALMGCGTFPQVNAITESVSHAFNVPIPLVGAVVTIATAAVIIGGIKSISSVAEFIVPLMAAFYVAASAYVLLNHASALPDAFALIVKSAFEPSAVTGGATGTVIVSVMTAMRTGIARGVYTNEAGLGSAPIVVAAAKSNSGVRQGLIAMTGVFFTTIIICTMTGLVIITSGLLDTSTLDGGILSNAAFNTGMSGDMGMYVVSIGLMFFSFTTIIGWNYYGERCVVYLTNGVKYVMAYKILYILCVAVAPYLSIRPIWYMADITNACMAFPNLVALLVLSPIVIAETKKYFQ</sequence>
<keyword evidence="7 9" id="KW-1133">Transmembrane helix</keyword>
<evidence type="ECO:0000256" key="2">
    <source>
        <dbReference type="ARBA" id="ARBA00009261"/>
    </source>
</evidence>
<organism evidence="10">
    <name type="scientific">bioreactor metagenome</name>
    <dbReference type="NCBI Taxonomy" id="1076179"/>
    <lineage>
        <taxon>unclassified sequences</taxon>
        <taxon>metagenomes</taxon>
        <taxon>ecological metagenomes</taxon>
    </lineage>
</organism>
<feature type="transmembrane region" description="Helical" evidence="9">
    <location>
        <begin position="443"/>
        <end position="462"/>
    </location>
</feature>
<comment type="similarity">
    <text evidence="2">Belongs to the alanine or glycine:cation symporter (AGCS) (TC 2.A.25) family.</text>
</comment>
<name>A0A644TML0_9ZZZZ</name>
<dbReference type="PRINTS" id="PR00175">
    <property type="entry name" value="NAALASMPORT"/>
</dbReference>
<evidence type="ECO:0000256" key="3">
    <source>
        <dbReference type="ARBA" id="ARBA00022448"/>
    </source>
</evidence>
<dbReference type="PANTHER" id="PTHR30330">
    <property type="entry name" value="AGSS FAMILY TRANSPORTER, SODIUM-ALANINE"/>
    <property type="match status" value="1"/>
</dbReference>
<comment type="caution">
    <text evidence="10">The sequence shown here is derived from an EMBL/GenBank/DDBJ whole genome shotgun (WGS) entry which is preliminary data.</text>
</comment>
<dbReference type="Gene3D" id="1.20.1740.10">
    <property type="entry name" value="Amino acid/polyamine transporter I"/>
    <property type="match status" value="1"/>
</dbReference>
<dbReference type="Pfam" id="PF01235">
    <property type="entry name" value="Na_Ala_symp"/>
    <property type="match status" value="1"/>
</dbReference>
<reference evidence="10" key="1">
    <citation type="submission" date="2019-08" db="EMBL/GenBank/DDBJ databases">
        <authorList>
            <person name="Kucharzyk K."/>
            <person name="Murdoch R.W."/>
            <person name="Higgins S."/>
            <person name="Loffler F."/>
        </authorList>
    </citation>
    <scope>NUCLEOTIDE SEQUENCE</scope>
</reference>
<feature type="transmembrane region" description="Helical" evidence="9">
    <location>
        <begin position="410"/>
        <end position="431"/>
    </location>
</feature>
<feature type="transmembrane region" description="Helical" evidence="9">
    <location>
        <begin position="200"/>
        <end position="221"/>
    </location>
</feature>
<evidence type="ECO:0000256" key="5">
    <source>
        <dbReference type="ARBA" id="ARBA00022692"/>
    </source>
</evidence>
<evidence type="ECO:0000313" key="10">
    <source>
        <dbReference type="EMBL" id="MPL66951.1"/>
    </source>
</evidence>
<dbReference type="PROSITE" id="PS00873">
    <property type="entry name" value="NA_ALANINE_SYMP"/>
    <property type="match status" value="1"/>
</dbReference>
<evidence type="ECO:0000256" key="7">
    <source>
        <dbReference type="ARBA" id="ARBA00022989"/>
    </source>
</evidence>
<keyword evidence="6" id="KW-0769">Symport</keyword>
<feature type="transmembrane region" description="Helical" evidence="9">
    <location>
        <begin position="474"/>
        <end position="496"/>
    </location>
</feature>
<dbReference type="AlphaFoldDB" id="A0A644TML0"/>
<dbReference type="GO" id="GO:0005283">
    <property type="term" value="F:amino acid:sodium symporter activity"/>
    <property type="evidence" value="ECO:0007669"/>
    <property type="project" value="InterPro"/>
</dbReference>
<evidence type="ECO:0000256" key="4">
    <source>
        <dbReference type="ARBA" id="ARBA00022475"/>
    </source>
</evidence>
<protein>
    <submittedName>
        <fullName evidence="10">Amino-acid carrier protein AlsT</fullName>
    </submittedName>
</protein>
<evidence type="ECO:0000256" key="6">
    <source>
        <dbReference type="ARBA" id="ARBA00022847"/>
    </source>
</evidence>
<feature type="transmembrane region" description="Helical" evidence="9">
    <location>
        <begin position="266"/>
        <end position="284"/>
    </location>
</feature>
<feature type="transmembrane region" description="Helical" evidence="9">
    <location>
        <begin position="147"/>
        <end position="165"/>
    </location>
</feature>
<keyword evidence="3" id="KW-0813">Transport</keyword>
<dbReference type="FunFam" id="1.20.1740.10:FF:000004">
    <property type="entry name" value="Sodium:alanine symporter family protein"/>
    <property type="match status" value="1"/>
</dbReference>
<evidence type="ECO:0000256" key="9">
    <source>
        <dbReference type="SAM" id="Phobius"/>
    </source>
</evidence>
<evidence type="ECO:0000256" key="8">
    <source>
        <dbReference type="ARBA" id="ARBA00023136"/>
    </source>
</evidence>
<keyword evidence="4" id="KW-1003">Cell membrane</keyword>
<feature type="transmembrane region" description="Helical" evidence="9">
    <location>
        <begin position="304"/>
        <end position="323"/>
    </location>
</feature>
<feature type="transmembrane region" description="Helical" evidence="9">
    <location>
        <begin position="358"/>
        <end position="380"/>
    </location>
</feature>
<feature type="transmembrane region" description="Helical" evidence="9">
    <location>
        <begin position="74"/>
        <end position="94"/>
    </location>
</feature>
<dbReference type="EMBL" id="VSSQ01000034">
    <property type="protein sequence ID" value="MPL66951.1"/>
    <property type="molecule type" value="Genomic_DNA"/>
</dbReference>
<feature type="transmembrane region" description="Helical" evidence="9">
    <location>
        <begin position="233"/>
        <end position="254"/>
    </location>
</feature>
<comment type="subcellular location">
    <subcellularLocation>
        <location evidence="1">Cell membrane</location>
        <topology evidence="1">Multi-pass membrane protein</topology>
    </subcellularLocation>
</comment>
<proteinExistence type="inferred from homology"/>
<gene>
    <name evidence="10" type="primary">alsT_1</name>
    <name evidence="10" type="ORF">SDC9_12640</name>
</gene>
<keyword evidence="8 9" id="KW-0472">Membrane</keyword>
<dbReference type="GO" id="GO:0005886">
    <property type="term" value="C:plasma membrane"/>
    <property type="evidence" value="ECO:0007669"/>
    <property type="project" value="UniProtKB-SubCell"/>
</dbReference>
<dbReference type="NCBIfam" id="TIGR00835">
    <property type="entry name" value="agcS"/>
    <property type="match status" value="1"/>
</dbReference>